<evidence type="ECO:0000313" key="2">
    <source>
        <dbReference type="Proteomes" id="UP000198596"/>
    </source>
</evidence>
<dbReference type="Proteomes" id="UP000198596">
    <property type="component" value="Unassembled WGS sequence"/>
</dbReference>
<organism evidence="1 2">
    <name type="scientific">Flavobacterium xueshanense</name>
    <dbReference type="NCBI Taxonomy" id="935223"/>
    <lineage>
        <taxon>Bacteria</taxon>
        <taxon>Pseudomonadati</taxon>
        <taxon>Bacteroidota</taxon>
        <taxon>Flavobacteriia</taxon>
        <taxon>Flavobacteriales</taxon>
        <taxon>Flavobacteriaceae</taxon>
        <taxon>Flavobacterium</taxon>
    </lineage>
</organism>
<gene>
    <name evidence="1" type="ORF">SAMN04488131_11063</name>
</gene>
<name>A0A1I2GIF0_9FLAO</name>
<keyword evidence="2" id="KW-1185">Reference proteome</keyword>
<accession>A0A1I2GIF0</accession>
<evidence type="ECO:0000313" key="1">
    <source>
        <dbReference type="EMBL" id="SFF16516.1"/>
    </source>
</evidence>
<dbReference type="AlphaFoldDB" id="A0A1I2GIF0"/>
<dbReference type="EMBL" id="FONQ01000010">
    <property type="protein sequence ID" value="SFF16516.1"/>
    <property type="molecule type" value="Genomic_DNA"/>
</dbReference>
<reference evidence="2" key="1">
    <citation type="submission" date="2016-10" db="EMBL/GenBank/DDBJ databases">
        <authorList>
            <person name="Varghese N."/>
            <person name="Submissions S."/>
        </authorList>
    </citation>
    <scope>NUCLEOTIDE SEQUENCE [LARGE SCALE GENOMIC DNA]</scope>
    <source>
        <strain evidence="2">CGMCC 1.9227</strain>
    </source>
</reference>
<proteinExistence type="predicted"/>
<protein>
    <submittedName>
        <fullName evidence="1">Uncharacterized protein</fullName>
    </submittedName>
</protein>
<sequence length="46" mass="5717">MYFLYRVFDIFDKRIMRDNKVNLLKNGVKYILSFFKSAIYFDINQK</sequence>